<protein>
    <recommendedName>
        <fullName evidence="2">Alpha-carbonic anhydrase domain-containing protein</fullName>
    </recommendedName>
</protein>
<evidence type="ECO:0000256" key="1">
    <source>
        <dbReference type="ARBA" id="ARBA00010718"/>
    </source>
</evidence>
<dbReference type="GO" id="GO:0004089">
    <property type="term" value="F:carbonate dehydratase activity"/>
    <property type="evidence" value="ECO:0007669"/>
    <property type="project" value="InterPro"/>
</dbReference>
<evidence type="ECO:0000313" key="4">
    <source>
        <dbReference type="Proteomes" id="UP001461498"/>
    </source>
</evidence>
<evidence type="ECO:0000313" key="3">
    <source>
        <dbReference type="EMBL" id="KAK9508538.1"/>
    </source>
</evidence>
<gene>
    <name evidence="3" type="ORF">O3M35_006076</name>
</gene>
<dbReference type="Pfam" id="PF00194">
    <property type="entry name" value="Carb_anhydrase"/>
    <property type="match status" value="1"/>
</dbReference>
<comment type="caution">
    <text evidence="3">The sequence shown here is derived from an EMBL/GenBank/DDBJ whole genome shotgun (WGS) entry which is preliminary data.</text>
</comment>
<evidence type="ECO:0000259" key="2">
    <source>
        <dbReference type="PROSITE" id="PS51144"/>
    </source>
</evidence>
<dbReference type="InterPro" id="IPR023561">
    <property type="entry name" value="Carbonic_anhydrase_a-class"/>
</dbReference>
<comment type="similarity">
    <text evidence="1">Belongs to the alpha-carbonic anhydrase family.</text>
</comment>
<name>A0AAW1DEI3_9HEMI</name>
<dbReference type="GO" id="GO:0008270">
    <property type="term" value="F:zinc ion binding"/>
    <property type="evidence" value="ECO:0007669"/>
    <property type="project" value="InterPro"/>
</dbReference>
<dbReference type="PANTHER" id="PTHR18952">
    <property type="entry name" value="CARBONIC ANHYDRASE"/>
    <property type="match status" value="1"/>
</dbReference>
<dbReference type="Gene3D" id="3.10.200.10">
    <property type="entry name" value="Alpha carbonic anhydrase"/>
    <property type="match status" value="1"/>
</dbReference>
<dbReference type="InterPro" id="IPR036398">
    <property type="entry name" value="CA_dom_sf"/>
</dbReference>
<organism evidence="3 4">
    <name type="scientific">Rhynocoris fuscipes</name>
    <dbReference type="NCBI Taxonomy" id="488301"/>
    <lineage>
        <taxon>Eukaryota</taxon>
        <taxon>Metazoa</taxon>
        <taxon>Ecdysozoa</taxon>
        <taxon>Arthropoda</taxon>
        <taxon>Hexapoda</taxon>
        <taxon>Insecta</taxon>
        <taxon>Pterygota</taxon>
        <taxon>Neoptera</taxon>
        <taxon>Paraneoptera</taxon>
        <taxon>Hemiptera</taxon>
        <taxon>Heteroptera</taxon>
        <taxon>Panheteroptera</taxon>
        <taxon>Cimicomorpha</taxon>
        <taxon>Reduviidae</taxon>
        <taxon>Harpactorinae</taxon>
        <taxon>Harpactorini</taxon>
        <taxon>Rhynocoris</taxon>
    </lineage>
</organism>
<proteinExistence type="inferred from homology"/>
<dbReference type="SUPFAM" id="SSF51069">
    <property type="entry name" value="Carbonic anhydrase"/>
    <property type="match status" value="1"/>
</dbReference>
<sequence length="99" mass="11697">MIYFFTFFQLGDLSNPELRILTDNLDKIRYGGEEVEVRRLSVLGLLPETEYYMTYDGSTTMPPCHETLTWVILNKPIYITKQQVCLILCIFLLIYFPFE</sequence>
<dbReference type="EMBL" id="JAPXFL010000003">
    <property type="protein sequence ID" value="KAK9508538.1"/>
    <property type="molecule type" value="Genomic_DNA"/>
</dbReference>
<dbReference type="AlphaFoldDB" id="A0AAW1DEI3"/>
<reference evidence="3 4" key="1">
    <citation type="submission" date="2022-12" db="EMBL/GenBank/DDBJ databases">
        <title>Chromosome-level genome assembly of true bugs.</title>
        <authorList>
            <person name="Ma L."/>
            <person name="Li H."/>
        </authorList>
    </citation>
    <scope>NUCLEOTIDE SEQUENCE [LARGE SCALE GENOMIC DNA]</scope>
    <source>
        <strain evidence="3">Lab_2022b</strain>
    </source>
</reference>
<dbReference type="PANTHER" id="PTHR18952:SF208">
    <property type="entry name" value="CARBONIC ANHYDRASE XA-RELATED"/>
    <property type="match status" value="1"/>
</dbReference>
<dbReference type="PROSITE" id="PS51144">
    <property type="entry name" value="ALPHA_CA_2"/>
    <property type="match status" value="1"/>
</dbReference>
<accession>A0AAW1DEI3</accession>
<dbReference type="Proteomes" id="UP001461498">
    <property type="component" value="Unassembled WGS sequence"/>
</dbReference>
<feature type="domain" description="Alpha-carbonic anhydrase" evidence="2">
    <location>
        <begin position="1"/>
        <end position="99"/>
    </location>
</feature>
<keyword evidence="4" id="KW-1185">Reference proteome</keyword>
<dbReference type="InterPro" id="IPR001148">
    <property type="entry name" value="CA_dom"/>
</dbReference>
<dbReference type="GO" id="GO:0006730">
    <property type="term" value="P:one-carbon metabolic process"/>
    <property type="evidence" value="ECO:0007669"/>
    <property type="project" value="TreeGrafter"/>
</dbReference>